<reference evidence="13 14" key="1">
    <citation type="submission" date="2019-06" db="EMBL/GenBank/DDBJ databases">
        <title>Thermococcus indicus sp. nov., a Fe(III)-reducing hyperthermophilic archaeon isolated from the Onnuri vent field of the Central Indian Ocean ridge.</title>
        <authorList>
            <person name="Lim J.K."/>
            <person name="Kim Y.J."/>
            <person name="Kwon K.K."/>
        </authorList>
    </citation>
    <scope>NUCLEOTIDE SEQUENCE [LARGE SCALE GENOMIC DNA]</scope>
    <source>
        <strain evidence="13 14">IOH1</strain>
    </source>
</reference>
<evidence type="ECO:0000256" key="1">
    <source>
        <dbReference type="ARBA" id="ARBA00009779"/>
    </source>
</evidence>
<keyword evidence="14" id="KW-1185">Reference proteome</keyword>
<dbReference type="Pfam" id="PF01435">
    <property type="entry name" value="Peptidase_M48"/>
    <property type="match status" value="1"/>
</dbReference>
<dbReference type="PANTHER" id="PTHR43221">
    <property type="entry name" value="PROTEASE HTPX"/>
    <property type="match status" value="1"/>
</dbReference>
<dbReference type="InterPro" id="IPR022919">
    <property type="entry name" value="Pept_M48_protease_HtpX"/>
</dbReference>
<evidence type="ECO:0000256" key="5">
    <source>
        <dbReference type="ARBA" id="ARBA00022723"/>
    </source>
</evidence>
<comment type="subcellular location">
    <subcellularLocation>
        <location evidence="11">Cell membrane</location>
        <topology evidence="11">Multi-pass membrane protein</topology>
    </subcellularLocation>
</comment>
<dbReference type="OrthoDB" id="28389at2157"/>
<evidence type="ECO:0000259" key="12">
    <source>
        <dbReference type="Pfam" id="PF01435"/>
    </source>
</evidence>
<dbReference type="EC" id="3.4.24.-" evidence="11"/>
<dbReference type="InterPro" id="IPR050083">
    <property type="entry name" value="HtpX_protease"/>
</dbReference>
<dbReference type="GO" id="GO:0006508">
    <property type="term" value="P:proteolysis"/>
    <property type="evidence" value="ECO:0007669"/>
    <property type="project" value="UniProtKB-KW"/>
</dbReference>
<keyword evidence="9 11" id="KW-0482">Metalloprotease</keyword>
<dbReference type="HAMAP" id="MF_00188">
    <property type="entry name" value="Pept_M48_protease_HtpX"/>
    <property type="match status" value="1"/>
</dbReference>
<sequence>MGLGLWFRTGLLMAVLTGLLMAIGYVFGGPNVAFLMFLFSMAFNFITYWYSDRIVLSWYRARIVDENEAPELYAVVRKLAENAGLPMPRVAIIPSETPNAFATGRDPRHAVVAVTTGLLRILDRDELEGVIGHELTHIKNRDMLIGTFAAAMAGAIVQLAYWARWIAIFGGFGRDEDDAGNVLTAILIAVLAPIAAMLIQAAVSRSREFLADEGGAKISGKPWALASALMKIEQAVRYRPMRNGNPATAHMFIVNPFRGMSIANLFSTHPPTEARIERLRKIAEEMGYSPTF</sequence>
<evidence type="ECO:0000256" key="7">
    <source>
        <dbReference type="ARBA" id="ARBA00022833"/>
    </source>
</evidence>
<evidence type="ECO:0000313" key="14">
    <source>
        <dbReference type="Proteomes" id="UP000306007"/>
    </source>
</evidence>
<feature type="active site" evidence="11">
    <location>
        <position position="134"/>
    </location>
</feature>
<evidence type="ECO:0000256" key="9">
    <source>
        <dbReference type="ARBA" id="ARBA00023049"/>
    </source>
</evidence>
<protein>
    <recommendedName>
        <fullName evidence="11">Protease HtpX homolog</fullName>
        <ecNumber evidence="11">3.4.24.-</ecNumber>
    </recommendedName>
</protein>
<feature type="binding site" evidence="11">
    <location>
        <position position="137"/>
    </location>
    <ligand>
        <name>Zn(2+)</name>
        <dbReference type="ChEBI" id="CHEBI:29105"/>
        <note>catalytic</note>
    </ligand>
</feature>
<keyword evidence="3 11" id="KW-0645">Protease</keyword>
<dbReference type="AlphaFoldDB" id="A0A4Y5SN93"/>
<dbReference type="GeneID" id="40475114"/>
<keyword evidence="8 11" id="KW-1133">Transmembrane helix</keyword>
<evidence type="ECO:0000256" key="8">
    <source>
        <dbReference type="ARBA" id="ARBA00022989"/>
    </source>
</evidence>
<evidence type="ECO:0000313" key="13">
    <source>
        <dbReference type="EMBL" id="QDA31551.1"/>
    </source>
</evidence>
<keyword evidence="6 11" id="KW-0378">Hydrolase</keyword>
<evidence type="ECO:0000256" key="3">
    <source>
        <dbReference type="ARBA" id="ARBA00022670"/>
    </source>
</evidence>
<proteinExistence type="inferred from homology"/>
<dbReference type="GO" id="GO:0004222">
    <property type="term" value="F:metalloendopeptidase activity"/>
    <property type="evidence" value="ECO:0007669"/>
    <property type="project" value="UniProtKB-UniRule"/>
</dbReference>
<organism evidence="13 14">
    <name type="scientific">Thermococcus indicus</name>
    <dbReference type="NCBI Taxonomy" id="2586643"/>
    <lineage>
        <taxon>Archaea</taxon>
        <taxon>Methanobacteriati</taxon>
        <taxon>Methanobacteriota</taxon>
        <taxon>Thermococci</taxon>
        <taxon>Thermococcales</taxon>
        <taxon>Thermococcaceae</taxon>
        <taxon>Thermococcus</taxon>
    </lineage>
</organism>
<dbReference type="GO" id="GO:0008270">
    <property type="term" value="F:zinc ion binding"/>
    <property type="evidence" value="ECO:0007669"/>
    <property type="project" value="UniProtKB-UniRule"/>
</dbReference>
<feature type="binding site" evidence="11">
    <location>
        <position position="208"/>
    </location>
    <ligand>
        <name>Zn(2+)</name>
        <dbReference type="ChEBI" id="CHEBI:29105"/>
        <note>catalytic</note>
    </ligand>
</feature>
<keyword evidence="2 11" id="KW-1003">Cell membrane</keyword>
<keyword evidence="4 11" id="KW-0812">Transmembrane</keyword>
<feature type="transmembrane region" description="Helical" evidence="11">
    <location>
        <begin position="143"/>
        <end position="162"/>
    </location>
</feature>
<dbReference type="EMBL" id="CP040846">
    <property type="protein sequence ID" value="QDA31551.1"/>
    <property type="molecule type" value="Genomic_DNA"/>
</dbReference>
<name>A0A4Y5SN93_9EURY</name>
<dbReference type="Proteomes" id="UP000306007">
    <property type="component" value="Chromosome"/>
</dbReference>
<dbReference type="CDD" id="cd07336">
    <property type="entry name" value="M48B_HtpX_like"/>
    <property type="match status" value="1"/>
</dbReference>
<comment type="similarity">
    <text evidence="1 11">Belongs to the peptidase M48B family.</text>
</comment>
<evidence type="ECO:0000256" key="2">
    <source>
        <dbReference type="ARBA" id="ARBA00022475"/>
    </source>
</evidence>
<feature type="domain" description="Peptidase M48" evidence="12">
    <location>
        <begin position="68"/>
        <end position="282"/>
    </location>
</feature>
<comment type="cofactor">
    <cofactor evidence="11">
        <name>Zn(2+)</name>
        <dbReference type="ChEBI" id="CHEBI:29105"/>
    </cofactor>
    <text evidence="11">Binds 1 zinc ion per subunit.</text>
</comment>
<feature type="transmembrane region" description="Helical" evidence="11">
    <location>
        <begin position="32"/>
        <end position="50"/>
    </location>
</feature>
<dbReference type="KEGG" id="tic:FH039_07980"/>
<dbReference type="GO" id="GO:0005886">
    <property type="term" value="C:plasma membrane"/>
    <property type="evidence" value="ECO:0007669"/>
    <property type="project" value="UniProtKB-SubCell"/>
</dbReference>
<dbReference type="Gene3D" id="3.30.2010.10">
    <property type="entry name" value="Metalloproteases ('zincins'), catalytic domain"/>
    <property type="match status" value="1"/>
</dbReference>
<keyword evidence="5 11" id="KW-0479">Metal-binding</keyword>
<evidence type="ECO:0000256" key="11">
    <source>
        <dbReference type="HAMAP-Rule" id="MF_00188"/>
    </source>
</evidence>
<feature type="transmembrane region" description="Helical" evidence="11">
    <location>
        <begin position="5"/>
        <end position="26"/>
    </location>
</feature>
<dbReference type="SMR" id="A0A4Y5SN93"/>
<evidence type="ECO:0000256" key="4">
    <source>
        <dbReference type="ARBA" id="ARBA00022692"/>
    </source>
</evidence>
<dbReference type="PANTHER" id="PTHR43221:SF2">
    <property type="entry name" value="PROTEASE HTPX HOMOLOG"/>
    <property type="match status" value="1"/>
</dbReference>
<keyword evidence="10 11" id="KW-0472">Membrane</keyword>
<keyword evidence="7 11" id="KW-0862">Zinc</keyword>
<feature type="binding site" evidence="11">
    <location>
        <position position="133"/>
    </location>
    <ligand>
        <name>Zn(2+)</name>
        <dbReference type="ChEBI" id="CHEBI:29105"/>
        <note>catalytic</note>
    </ligand>
</feature>
<dbReference type="InterPro" id="IPR001915">
    <property type="entry name" value="Peptidase_M48"/>
</dbReference>
<feature type="transmembrane region" description="Helical" evidence="11">
    <location>
        <begin position="182"/>
        <end position="203"/>
    </location>
</feature>
<evidence type="ECO:0000256" key="6">
    <source>
        <dbReference type="ARBA" id="ARBA00022801"/>
    </source>
</evidence>
<dbReference type="RefSeq" id="WP_139680889.1">
    <property type="nucleotide sequence ID" value="NZ_CP040846.1"/>
</dbReference>
<gene>
    <name evidence="11" type="primary">htpX</name>
    <name evidence="13" type="ORF">FH039_07980</name>
</gene>
<accession>A0A4Y5SN93</accession>
<evidence type="ECO:0000256" key="10">
    <source>
        <dbReference type="ARBA" id="ARBA00023136"/>
    </source>
</evidence>